<dbReference type="GO" id="GO:0004252">
    <property type="term" value="F:serine-type endopeptidase activity"/>
    <property type="evidence" value="ECO:0007669"/>
    <property type="project" value="InterPro"/>
</dbReference>
<dbReference type="Proteomes" id="UP001445076">
    <property type="component" value="Unassembled WGS sequence"/>
</dbReference>
<reference evidence="3 4" key="1">
    <citation type="journal article" date="2024" name="BMC Genomics">
        <title>Genome assembly of redclaw crayfish (Cherax quadricarinatus) provides insights into its immune adaptation and hypoxia tolerance.</title>
        <authorList>
            <person name="Liu Z."/>
            <person name="Zheng J."/>
            <person name="Li H."/>
            <person name="Fang K."/>
            <person name="Wang S."/>
            <person name="He J."/>
            <person name="Zhou D."/>
            <person name="Weng S."/>
            <person name="Chi M."/>
            <person name="Gu Z."/>
            <person name="He J."/>
            <person name="Li F."/>
            <person name="Wang M."/>
        </authorList>
    </citation>
    <scope>NUCLEOTIDE SEQUENCE [LARGE SCALE GENOMIC DNA]</scope>
    <source>
        <strain evidence="3">ZL_2023a</strain>
    </source>
</reference>
<evidence type="ECO:0000259" key="2">
    <source>
        <dbReference type="PROSITE" id="PS50240"/>
    </source>
</evidence>
<dbReference type="GO" id="GO:0006508">
    <property type="term" value="P:proteolysis"/>
    <property type="evidence" value="ECO:0007669"/>
    <property type="project" value="InterPro"/>
</dbReference>
<accession>A0AAW0X7K9</accession>
<dbReference type="Gene3D" id="2.40.10.10">
    <property type="entry name" value="Trypsin-like serine proteases"/>
    <property type="match status" value="1"/>
</dbReference>
<dbReference type="PANTHER" id="PTHR24258:SF116">
    <property type="entry name" value="FI16631P1-RELATED"/>
    <property type="match status" value="1"/>
</dbReference>
<dbReference type="PROSITE" id="PS50240">
    <property type="entry name" value="TRYPSIN_DOM"/>
    <property type="match status" value="1"/>
</dbReference>
<feature type="signal peptide" evidence="1">
    <location>
        <begin position="1"/>
        <end position="19"/>
    </location>
</feature>
<feature type="non-terminal residue" evidence="3">
    <location>
        <position position="134"/>
    </location>
</feature>
<dbReference type="EMBL" id="JARKIK010000044">
    <property type="protein sequence ID" value="KAK8736299.1"/>
    <property type="molecule type" value="Genomic_DNA"/>
</dbReference>
<keyword evidence="4" id="KW-1185">Reference proteome</keyword>
<evidence type="ECO:0000313" key="4">
    <source>
        <dbReference type="Proteomes" id="UP001445076"/>
    </source>
</evidence>
<organism evidence="3 4">
    <name type="scientific">Cherax quadricarinatus</name>
    <name type="common">Australian red claw crayfish</name>
    <dbReference type="NCBI Taxonomy" id="27406"/>
    <lineage>
        <taxon>Eukaryota</taxon>
        <taxon>Metazoa</taxon>
        <taxon>Ecdysozoa</taxon>
        <taxon>Arthropoda</taxon>
        <taxon>Crustacea</taxon>
        <taxon>Multicrustacea</taxon>
        <taxon>Malacostraca</taxon>
        <taxon>Eumalacostraca</taxon>
        <taxon>Eucarida</taxon>
        <taxon>Decapoda</taxon>
        <taxon>Pleocyemata</taxon>
        <taxon>Astacidea</taxon>
        <taxon>Parastacoidea</taxon>
        <taxon>Parastacidae</taxon>
        <taxon>Cherax</taxon>
    </lineage>
</organism>
<proteinExistence type="predicted"/>
<dbReference type="PANTHER" id="PTHR24258">
    <property type="entry name" value="SERINE PROTEASE-RELATED"/>
    <property type="match status" value="1"/>
</dbReference>
<evidence type="ECO:0000256" key="1">
    <source>
        <dbReference type="SAM" id="SignalP"/>
    </source>
</evidence>
<comment type="caution">
    <text evidence="3">The sequence shown here is derived from an EMBL/GenBank/DDBJ whole genome shotgun (WGS) entry which is preliminary data.</text>
</comment>
<name>A0AAW0X7K9_CHEQU</name>
<dbReference type="PROSITE" id="PS00134">
    <property type="entry name" value="TRYPSIN_HIS"/>
    <property type="match status" value="1"/>
</dbReference>
<feature type="chain" id="PRO_5044013241" description="Peptidase S1 domain-containing protein" evidence="1">
    <location>
        <begin position="20"/>
        <end position="134"/>
    </location>
</feature>
<protein>
    <recommendedName>
        <fullName evidence="2">Peptidase S1 domain-containing protein</fullName>
    </recommendedName>
</protein>
<feature type="domain" description="Peptidase S1" evidence="2">
    <location>
        <begin position="62"/>
        <end position="134"/>
    </location>
</feature>
<dbReference type="AlphaFoldDB" id="A0AAW0X7K9"/>
<dbReference type="Pfam" id="PF00089">
    <property type="entry name" value="Trypsin"/>
    <property type="match status" value="1"/>
</dbReference>
<evidence type="ECO:0000313" key="3">
    <source>
        <dbReference type="EMBL" id="KAK8736299.1"/>
    </source>
</evidence>
<dbReference type="InterPro" id="IPR009003">
    <property type="entry name" value="Peptidase_S1_PA"/>
</dbReference>
<keyword evidence="1" id="KW-0732">Signal</keyword>
<dbReference type="InterPro" id="IPR001254">
    <property type="entry name" value="Trypsin_dom"/>
</dbReference>
<dbReference type="InterPro" id="IPR043504">
    <property type="entry name" value="Peptidase_S1_PA_chymotrypsin"/>
</dbReference>
<gene>
    <name evidence="3" type="ORF">OTU49_004926</name>
</gene>
<dbReference type="SUPFAM" id="SSF50494">
    <property type="entry name" value="Trypsin-like serine proteases"/>
    <property type="match status" value="1"/>
</dbReference>
<sequence>MDVLPLHLILTLLITSTGGRRADFRHGGFPKFPAASVEVARVRDDLPPLNASPCGRTATPRIVGGAATTYGSHPWQVKIEVYKRGEGFTHHCGGAIISAFHIVTAAHCLQVPGLSRHDYRVKVGDYDLNQWDPA</sequence>
<dbReference type="InterPro" id="IPR018114">
    <property type="entry name" value="TRYPSIN_HIS"/>
</dbReference>